<evidence type="ECO:0000256" key="8">
    <source>
        <dbReference type="ARBA" id="ARBA00023002"/>
    </source>
</evidence>
<keyword evidence="11 12" id="KW-0472">Membrane</keyword>
<dbReference type="PANTHER" id="PTHR38674">
    <property type="entry name" value="ALKANE 1-MONOOXYGENASE 1"/>
    <property type="match status" value="1"/>
</dbReference>
<keyword evidence="3" id="KW-1003">Cell membrane</keyword>
<keyword evidence="7 12" id="KW-1133">Transmembrane helix</keyword>
<evidence type="ECO:0000256" key="5">
    <source>
        <dbReference type="ARBA" id="ARBA00022692"/>
    </source>
</evidence>
<accession>A0AAE3NMD5</accession>
<feature type="transmembrane region" description="Helical" evidence="12">
    <location>
        <begin position="70"/>
        <end position="90"/>
    </location>
</feature>
<comment type="caution">
    <text evidence="14">The sequence shown here is derived from an EMBL/GenBank/DDBJ whole genome shotgun (WGS) entry which is preliminary data.</text>
</comment>
<comment type="similarity">
    <text evidence="2">Belongs to the fatty acid desaturase type 1 family. AlkB subfamily.</text>
</comment>
<evidence type="ECO:0000256" key="3">
    <source>
        <dbReference type="ARBA" id="ARBA00022475"/>
    </source>
</evidence>
<evidence type="ECO:0000256" key="11">
    <source>
        <dbReference type="ARBA" id="ARBA00023136"/>
    </source>
</evidence>
<evidence type="ECO:0000259" key="13">
    <source>
        <dbReference type="Pfam" id="PF00487"/>
    </source>
</evidence>
<evidence type="ECO:0000256" key="1">
    <source>
        <dbReference type="ARBA" id="ARBA00004429"/>
    </source>
</evidence>
<feature type="transmembrane region" description="Helical" evidence="12">
    <location>
        <begin position="205"/>
        <end position="238"/>
    </location>
</feature>
<keyword evidence="8" id="KW-0560">Oxidoreductase</keyword>
<organism evidence="14 15">
    <name type="scientific">Psychromarinibacter sediminicola</name>
    <dbReference type="NCBI Taxonomy" id="3033385"/>
    <lineage>
        <taxon>Bacteria</taxon>
        <taxon>Pseudomonadati</taxon>
        <taxon>Pseudomonadota</taxon>
        <taxon>Alphaproteobacteria</taxon>
        <taxon>Rhodobacterales</taxon>
        <taxon>Paracoccaceae</taxon>
        <taxon>Psychromarinibacter</taxon>
    </lineage>
</organism>
<evidence type="ECO:0000256" key="7">
    <source>
        <dbReference type="ARBA" id="ARBA00022989"/>
    </source>
</evidence>
<dbReference type="RefSeq" id="WP_275566126.1">
    <property type="nucleotide sequence ID" value="NZ_JARGYC010000007.1"/>
</dbReference>
<dbReference type="Pfam" id="PF00487">
    <property type="entry name" value="FA_desaturase"/>
    <property type="match status" value="1"/>
</dbReference>
<evidence type="ECO:0000256" key="10">
    <source>
        <dbReference type="ARBA" id="ARBA00023033"/>
    </source>
</evidence>
<evidence type="ECO:0000256" key="2">
    <source>
        <dbReference type="ARBA" id="ARBA00010823"/>
    </source>
</evidence>
<dbReference type="InterPro" id="IPR005804">
    <property type="entry name" value="FA_desaturase_dom"/>
</dbReference>
<dbReference type="GO" id="GO:0005886">
    <property type="term" value="C:plasma membrane"/>
    <property type="evidence" value="ECO:0007669"/>
    <property type="project" value="UniProtKB-SubCell"/>
</dbReference>
<evidence type="ECO:0000313" key="14">
    <source>
        <dbReference type="EMBL" id="MDF0599983.1"/>
    </source>
</evidence>
<dbReference type="AlphaFoldDB" id="A0AAE3NMD5"/>
<evidence type="ECO:0000256" key="4">
    <source>
        <dbReference type="ARBA" id="ARBA00022519"/>
    </source>
</evidence>
<evidence type="ECO:0000256" key="6">
    <source>
        <dbReference type="ARBA" id="ARBA00022723"/>
    </source>
</evidence>
<keyword evidence="10" id="KW-0503">Monooxygenase</keyword>
<protein>
    <submittedName>
        <fullName evidence="14">Alkane 1-monooxygenase</fullName>
    </submittedName>
</protein>
<dbReference type="EMBL" id="JARGYC010000007">
    <property type="protein sequence ID" value="MDF0599983.1"/>
    <property type="molecule type" value="Genomic_DNA"/>
</dbReference>
<evidence type="ECO:0000256" key="9">
    <source>
        <dbReference type="ARBA" id="ARBA00023004"/>
    </source>
</evidence>
<evidence type="ECO:0000313" key="15">
    <source>
        <dbReference type="Proteomes" id="UP001220964"/>
    </source>
</evidence>
<comment type="subcellular location">
    <subcellularLocation>
        <location evidence="1">Cell inner membrane</location>
        <topology evidence="1">Multi-pass membrane protein</topology>
    </subcellularLocation>
</comment>
<dbReference type="CDD" id="cd03512">
    <property type="entry name" value="Alkane-hydroxylase"/>
    <property type="match status" value="1"/>
</dbReference>
<keyword evidence="5 12" id="KW-0812">Transmembrane</keyword>
<dbReference type="GO" id="GO:0006629">
    <property type="term" value="P:lipid metabolic process"/>
    <property type="evidence" value="ECO:0007669"/>
    <property type="project" value="InterPro"/>
</dbReference>
<name>A0AAE3NMD5_9RHOB</name>
<proteinExistence type="inferred from homology"/>
<gene>
    <name evidence="14" type="ORF">P1J78_04495</name>
</gene>
<dbReference type="InterPro" id="IPR033885">
    <property type="entry name" value="AlkB/XylM"/>
</dbReference>
<dbReference type="Proteomes" id="UP001220964">
    <property type="component" value="Unassembled WGS sequence"/>
</dbReference>
<feature type="transmembrane region" description="Helical" evidence="12">
    <location>
        <begin position="37"/>
        <end position="58"/>
    </location>
</feature>
<evidence type="ECO:0000256" key="12">
    <source>
        <dbReference type="SAM" id="Phobius"/>
    </source>
</evidence>
<sequence>MPDRTATTTPGLAFTLASLAPVPLLAGAALCGTPFTWAALLYMTALAYLLDEIVAAAAPEGVEFPAHDRLSVVLAISHFALLILAVHALATPGLTVLERLMLFLGAGLFMGQVSNSNAHELIHRGDRRLSLLGKWVYISLLFGHHASAHPLVHHVHVATPGDPNSARLGESYWRFLPRAWIGSFRAGLAAETARSRRVGKRLNPYALYLTGAAFWLALSGAIAGLPGIAAHLALAAYAQAQLLLSDYVQHYGLTRAKRPDGRYEPVGPQHSWNAPHWLTSHMMLNAPRHSDHHAHPSRPYPELRLPSAQEAPILPRSLPAMATLALVPALWRRVMDRRVARWQPKGDAQYAAE</sequence>
<reference evidence="14" key="1">
    <citation type="submission" date="2023-03" db="EMBL/GenBank/DDBJ databases">
        <title>Multiphase analysis and comparison of six strains from genera Psychromarinibacter, Lutimaribacter, and Maritimibacter, including a novel species: Psychromarinibacter sediminicola sp. nov.</title>
        <authorList>
            <person name="Wang Y.-H."/>
            <person name="Ye M.-Q."/>
            <person name="Du Z.-J."/>
        </authorList>
    </citation>
    <scope>NUCLEOTIDE SEQUENCE</scope>
    <source>
        <strain evidence="14">C21-152</strain>
    </source>
</reference>
<keyword evidence="9" id="KW-0408">Iron</keyword>
<keyword evidence="4" id="KW-0997">Cell inner membrane</keyword>
<feature type="domain" description="Fatty acid desaturase" evidence="13">
    <location>
        <begin position="102"/>
        <end position="322"/>
    </location>
</feature>
<keyword evidence="6" id="KW-0479">Metal-binding</keyword>
<dbReference type="PANTHER" id="PTHR38674:SF1">
    <property type="entry name" value="ALKANE 1-MONOOXYGENASE 1"/>
    <property type="match status" value="1"/>
</dbReference>
<dbReference type="GO" id="GO:0046872">
    <property type="term" value="F:metal ion binding"/>
    <property type="evidence" value="ECO:0007669"/>
    <property type="project" value="UniProtKB-KW"/>
</dbReference>
<keyword evidence="15" id="KW-1185">Reference proteome</keyword>
<dbReference type="GO" id="GO:0004497">
    <property type="term" value="F:monooxygenase activity"/>
    <property type="evidence" value="ECO:0007669"/>
    <property type="project" value="UniProtKB-KW"/>
</dbReference>